<dbReference type="InterPro" id="IPR000782">
    <property type="entry name" value="FAS1_domain"/>
</dbReference>
<reference evidence="2" key="1">
    <citation type="journal article" date="2014" name="Int. J. Syst. Evol. Microbiol.">
        <title>Complete genome sequence of Corynebacterium casei LMG S-19264T (=DSM 44701T), isolated from a smear-ripened cheese.</title>
        <authorList>
            <consortium name="US DOE Joint Genome Institute (JGI-PGF)"/>
            <person name="Walter F."/>
            <person name="Albersmeier A."/>
            <person name="Kalinowski J."/>
            <person name="Ruckert C."/>
        </authorList>
    </citation>
    <scope>NUCLEOTIDE SEQUENCE</scope>
    <source>
        <strain evidence="2">CGMCC 1.15290</strain>
    </source>
</reference>
<dbReference type="Pfam" id="PF02469">
    <property type="entry name" value="Fasciclin"/>
    <property type="match status" value="2"/>
</dbReference>
<organism evidence="2 3">
    <name type="scientific">Filimonas zeae</name>
    <dbReference type="NCBI Taxonomy" id="1737353"/>
    <lineage>
        <taxon>Bacteria</taxon>
        <taxon>Pseudomonadati</taxon>
        <taxon>Bacteroidota</taxon>
        <taxon>Chitinophagia</taxon>
        <taxon>Chitinophagales</taxon>
        <taxon>Chitinophagaceae</taxon>
        <taxon>Filimonas</taxon>
    </lineage>
</organism>
<dbReference type="Gene3D" id="2.30.180.10">
    <property type="entry name" value="FAS1 domain"/>
    <property type="match status" value="2"/>
</dbReference>
<reference evidence="2" key="2">
    <citation type="submission" date="2020-09" db="EMBL/GenBank/DDBJ databases">
        <authorList>
            <person name="Sun Q."/>
            <person name="Zhou Y."/>
        </authorList>
    </citation>
    <scope>NUCLEOTIDE SEQUENCE</scope>
    <source>
        <strain evidence="2">CGMCC 1.15290</strain>
    </source>
</reference>
<sequence length="772" mass="85622">MPVCISPSTISTYILDITMNRTIASILLITAAVCITAGCRKKEWDEHYGRPDSLEPPVYQQLQSMGRFKSLLALIDKAGYKETLSNGGYWTLFAPNDEAVAAYLQQMNKSSAEDVAEDTARMLVQYLLVYNSYTKDRLDDYQATASGNAGWIPNTAFRRRTAFYSGFYQDTNANGQAIVAISNNRNTTAAAQQGSYNPTDYNNKYISYFTSDYFSAHQLSATDYNYFFPQSQYTGFNVAQAKVLSSNVVAENGVIHEIDKMVTPSLSIDEYLKTRPEYSSFRAILNRLKLNNTVQFVYSLDASKRYAILKGSSDPVYVKVYSYLLAYSPNNENHLMAEVNDGQKDCWTMFVPKNEAVDKYVKEVLCQYYKSLDEVPIQIITDFLNAHMFSTAVWPTQFASTRNGAGEEARFDANSDVTDKKLLSNGMLYGTTKVQDANVFRTVYGKMYLNPAYQMMTRLLDYSGQKVKLTQPNTPVTLLLISDTAFHAAGYYYNAVSDQWSYKSGSSTTTNGVYDKLIRIVSSCVFTNPYRLALENPAGNGIVKSGDAGIEGEYLKYDNNNIISAGLQDAGKVAHIDSTRTAVNGRVYYLSNIPLFSENNIGFHIKALGTASGSEFNYFWQYLQSSTAFTAATNQIIGLTGGFYTVFIPNNAAIVKAVNQGLLPGTGAAGSKTPTFNPSSAADKQLVQNFIQYHILDNRTVVPDGETSDKFNSVLKNAEGSALQFNVYNTANGMQVVDNKGVAANVILNKSNNLSNRCVIHLLDNYLNYKAN</sequence>
<evidence type="ECO:0000313" key="3">
    <source>
        <dbReference type="Proteomes" id="UP000627292"/>
    </source>
</evidence>
<evidence type="ECO:0000259" key="1">
    <source>
        <dbReference type="PROSITE" id="PS50213"/>
    </source>
</evidence>
<dbReference type="InterPro" id="IPR050904">
    <property type="entry name" value="Adhesion/Biosynth-related"/>
</dbReference>
<accession>A0A917IL35</accession>
<comment type="caution">
    <text evidence="2">The sequence shown here is derived from an EMBL/GenBank/DDBJ whole genome shotgun (WGS) entry which is preliminary data.</text>
</comment>
<evidence type="ECO:0000313" key="2">
    <source>
        <dbReference type="EMBL" id="GGH57662.1"/>
    </source>
</evidence>
<dbReference type="Proteomes" id="UP000627292">
    <property type="component" value="Unassembled WGS sequence"/>
</dbReference>
<dbReference type="InterPro" id="IPR036378">
    <property type="entry name" value="FAS1_dom_sf"/>
</dbReference>
<dbReference type="SUPFAM" id="SSF82153">
    <property type="entry name" value="FAS1 domain"/>
    <property type="match status" value="3"/>
</dbReference>
<keyword evidence="3" id="KW-1185">Reference proteome</keyword>
<gene>
    <name evidence="2" type="ORF">GCM10011379_02580</name>
</gene>
<dbReference type="GO" id="GO:0005615">
    <property type="term" value="C:extracellular space"/>
    <property type="evidence" value="ECO:0007669"/>
    <property type="project" value="TreeGrafter"/>
</dbReference>
<dbReference type="PANTHER" id="PTHR10900:SF77">
    <property type="entry name" value="FI19380P1"/>
    <property type="match status" value="1"/>
</dbReference>
<proteinExistence type="predicted"/>
<dbReference type="AlphaFoldDB" id="A0A917IL35"/>
<dbReference type="PANTHER" id="PTHR10900">
    <property type="entry name" value="PERIOSTIN-RELATED"/>
    <property type="match status" value="1"/>
</dbReference>
<dbReference type="SMART" id="SM00554">
    <property type="entry name" value="FAS1"/>
    <property type="match status" value="2"/>
</dbReference>
<protein>
    <recommendedName>
        <fullName evidence="1">FAS1 domain-containing protein</fullName>
    </recommendedName>
</protein>
<dbReference type="PROSITE" id="PS50213">
    <property type="entry name" value="FAS1"/>
    <property type="match status" value="2"/>
</dbReference>
<feature type="domain" description="FAS1" evidence="1">
    <location>
        <begin position="603"/>
        <end position="767"/>
    </location>
</feature>
<dbReference type="EMBL" id="BMIB01000001">
    <property type="protein sequence ID" value="GGH57662.1"/>
    <property type="molecule type" value="Genomic_DNA"/>
</dbReference>
<name>A0A917IL35_9BACT</name>
<feature type="domain" description="FAS1" evidence="1">
    <location>
        <begin position="55"/>
        <end position="262"/>
    </location>
</feature>